<dbReference type="AlphaFoldDB" id="A0A6P2CKH2"/>
<dbReference type="GO" id="GO:0046872">
    <property type="term" value="F:metal ion binding"/>
    <property type="evidence" value="ECO:0007669"/>
    <property type="project" value="UniProtKB-KW"/>
</dbReference>
<sequence length="354" mass="39784">MTWHSEYPRSVPARRPEGHTPRAPRWTLSFGNPTSLVTSDYLAVQCSVPDSAGAQQFLSLVAADRGDSPWAPEAWELLSFIDDAGFYNLVHLAYWKDSTAHARWLAEDPLPRWFAGLDAESIDFGAWHEVIQVPTDRVETVYSDPRRPFGLAACAGTEMMSMTTNGYFGAARDRMPVTAIDRLEPAGPLTARENPVDTRRMRVRAECGHNTTVIRSGQYWQGAEGEQRSDYEDALQPKLMAGMRYLADNPTETGTLSLRVMTSLDPDTLEPLRETSVLGHFHDFESLETWSASHPTHLAIYRHAIEKNREYGDARTVVTWHEVFALPRSTGFEYVNCHPRTGILPYAIDVMAVL</sequence>
<dbReference type="EMBL" id="QRCM01000001">
    <property type="protein sequence ID" value="TXG92301.1"/>
    <property type="molecule type" value="Genomic_DNA"/>
</dbReference>
<reference evidence="8 9" key="1">
    <citation type="submission" date="2018-07" db="EMBL/GenBank/DDBJ databases">
        <title>Genome sequence of Rhodococcus rhodnii ATCC 35071 from Rhodnius prolixus.</title>
        <authorList>
            <person name="Patel V."/>
            <person name="Vogel K.J."/>
        </authorList>
    </citation>
    <scope>NUCLEOTIDE SEQUENCE [LARGE SCALE GENOMIC DNA]</scope>
    <source>
        <strain evidence="8 9">ATCC 35071</strain>
    </source>
</reference>
<dbReference type="GO" id="GO:0016829">
    <property type="term" value="F:lyase activity"/>
    <property type="evidence" value="ECO:0007669"/>
    <property type="project" value="UniProtKB-KW"/>
</dbReference>
<gene>
    <name evidence="8" type="ORF">DW322_01780</name>
</gene>
<evidence type="ECO:0000256" key="4">
    <source>
        <dbReference type="ARBA" id="ARBA00023004"/>
    </source>
</evidence>
<dbReference type="Pfam" id="PF13816">
    <property type="entry name" value="Dehydratase_hem"/>
    <property type="match status" value="1"/>
</dbReference>
<keyword evidence="2" id="KW-0349">Heme</keyword>
<protein>
    <submittedName>
        <fullName evidence="8">DUF4188 domain-containing protein</fullName>
    </submittedName>
</protein>
<comment type="cofactor">
    <cofactor evidence="1">
        <name>heme b</name>
        <dbReference type="ChEBI" id="CHEBI:60344"/>
    </cofactor>
</comment>
<evidence type="ECO:0000256" key="3">
    <source>
        <dbReference type="ARBA" id="ARBA00022723"/>
    </source>
</evidence>
<feature type="region of interest" description="Disordered" evidence="7">
    <location>
        <begin position="1"/>
        <end position="24"/>
    </location>
</feature>
<evidence type="ECO:0000256" key="2">
    <source>
        <dbReference type="ARBA" id="ARBA00022617"/>
    </source>
</evidence>
<dbReference type="InterPro" id="IPR025702">
    <property type="entry name" value="OXD"/>
</dbReference>
<keyword evidence="4" id="KW-0408">Iron</keyword>
<evidence type="ECO:0000313" key="8">
    <source>
        <dbReference type="EMBL" id="TXG92301.1"/>
    </source>
</evidence>
<evidence type="ECO:0000256" key="6">
    <source>
        <dbReference type="ARBA" id="ARBA00034312"/>
    </source>
</evidence>
<comment type="caution">
    <text evidence="8">The sequence shown here is derived from an EMBL/GenBank/DDBJ whole genome shotgun (WGS) entry which is preliminary data.</text>
</comment>
<organism evidence="8 9">
    <name type="scientific">Rhodococcus rhodnii</name>
    <dbReference type="NCBI Taxonomy" id="38312"/>
    <lineage>
        <taxon>Bacteria</taxon>
        <taxon>Bacillati</taxon>
        <taxon>Actinomycetota</taxon>
        <taxon>Actinomycetes</taxon>
        <taxon>Mycobacteriales</taxon>
        <taxon>Nocardiaceae</taxon>
        <taxon>Rhodococcus</taxon>
    </lineage>
</organism>
<keyword evidence="5" id="KW-0456">Lyase</keyword>
<evidence type="ECO:0000256" key="1">
    <source>
        <dbReference type="ARBA" id="ARBA00001970"/>
    </source>
</evidence>
<dbReference type="Proteomes" id="UP000471120">
    <property type="component" value="Unassembled WGS sequence"/>
</dbReference>
<evidence type="ECO:0000313" key="9">
    <source>
        <dbReference type="Proteomes" id="UP000471120"/>
    </source>
</evidence>
<evidence type="ECO:0000256" key="7">
    <source>
        <dbReference type="SAM" id="MobiDB-lite"/>
    </source>
</evidence>
<comment type="similarity">
    <text evidence="6">Belongs to the heme-containing dehydratase family.</text>
</comment>
<evidence type="ECO:0000256" key="5">
    <source>
        <dbReference type="ARBA" id="ARBA00023239"/>
    </source>
</evidence>
<dbReference type="RefSeq" id="WP_040775592.1">
    <property type="nucleotide sequence ID" value="NZ_QRCM01000001.1"/>
</dbReference>
<name>A0A6P2CKH2_9NOCA</name>
<accession>A0A6P2CKH2</accession>
<proteinExistence type="inferred from homology"/>
<keyword evidence="3" id="KW-0479">Metal-binding</keyword>